<gene>
    <name evidence="2" type="ORF">FisN_25Lh175</name>
</gene>
<dbReference type="AlphaFoldDB" id="A0A1Z5KS58"/>
<evidence type="ECO:0000313" key="3">
    <source>
        <dbReference type="Proteomes" id="UP000198406"/>
    </source>
</evidence>
<reference evidence="2 3" key="1">
    <citation type="journal article" date="2015" name="Plant Cell">
        <title>Oil accumulation by the oleaginous diatom Fistulifera solaris as revealed by the genome and transcriptome.</title>
        <authorList>
            <person name="Tanaka T."/>
            <person name="Maeda Y."/>
            <person name="Veluchamy A."/>
            <person name="Tanaka M."/>
            <person name="Abida H."/>
            <person name="Marechal E."/>
            <person name="Bowler C."/>
            <person name="Muto M."/>
            <person name="Sunaga Y."/>
            <person name="Tanaka M."/>
            <person name="Yoshino T."/>
            <person name="Taniguchi T."/>
            <person name="Fukuda Y."/>
            <person name="Nemoto M."/>
            <person name="Matsumoto M."/>
            <person name="Wong P.S."/>
            <person name="Aburatani S."/>
            <person name="Fujibuchi W."/>
        </authorList>
    </citation>
    <scope>NUCLEOTIDE SEQUENCE [LARGE SCALE GENOMIC DNA]</scope>
    <source>
        <strain evidence="2 3">JPCC DA0580</strain>
    </source>
</reference>
<comment type="caution">
    <text evidence="2">The sequence shown here is derived from an EMBL/GenBank/DDBJ whole genome shotgun (WGS) entry which is preliminary data.</text>
</comment>
<name>A0A1Z5KS58_FISSO</name>
<accession>A0A1Z5KS58</accession>
<feature type="region of interest" description="Disordered" evidence="1">
    <location>
        <begin position="212"/>
        <end position="245"/>
    </location>
</feature>
<dbReference type="Proteomes" id="UP000198406">
    <property type="component" value="Unassembled WGS sequence"/>
</dbReference>
<evidence type="ECO:0000313" key="2">
    <source>
        <dbReference type="EMBL" id="GAX28768.1"/>
    </source>
</evidence>
<evidence type="ECO:0000256" key="1">
    <source>
        <dbReference type="SAM" id="MobiDB-lite"/>
    </source>
</evidence>
<dbReference type="InParanoid" id="A0A1Z5KS58"/>
<protein>
    <submittedName>
        <fullName evidence="2">Uncharacterized protein</fullName>
    </submittedName>
</protein>
<organism evidence="2 3">
    <name type="scientific">Fistulifera solaris</name>
    <name type="common">Oleaginous diatom</name>
    <dbReference type="NCBI Taxonomy" id="1519565"/>
    <lineage>
        <taxon>Eukaryota</taxon>
        <taxon>Sar</taxon>
        <taxon>Stramenopiles</taxon>
        <taxon>Ochrophyta</taxon>
        <taxon>Bacillariophyta</taxon>
        <taxon>Bacillariophyceae</taxon>
        <taxon>Bacillariophycidae</taxon>
        <taxon>Naviculales</taxon>
        <taxon>Naviculaceae</taxon>
        <taxon>Fistulifera</taxon>
    </lineage>
</organism>
<keyword evidence="3" id="KW-1185">Reference proteome</keyword>
<feature type="compositionally biased region" description="Basic residues" evidence="1">
    <location>
        <begin position="220"/>
        <end position="245"/>
    </location>
</feature>
<proteinExistence type="predicted"/>
<dbReference type="EMBL" id="BDSP01000279">
    <property type="protein sequence ID" value="GAX28768.1"/>
    <property type="molecule type" value="Genomic_DNA"/>
</dbReference>
<sequence>MKFIIRVKLAGALFCGQSAGFIARRPVSSVFWNSYSSTANNPLVIHPFLLYSQKNNRNDLEPQQQNEDEDSPVLVDAIDLLIDFVSTPTPLVPSLALGFPVALLLVTITQSWSNTVTTVILFTFLAWFGRSVALDEDGVEESGDATPTMSTVGLDALAFLTAIGTAQLLVPSEDEGFLDWGVLTGVSFAVLAVVQVLRTPLPKDTPEERLMDRWDDRFRQNRKVNGQKKKSAIGKMTNKKKDKKK</sequence>